<accession>A0AAQ0JMC6</accession>
<dbReference type="AlphaFoldDB" id="A0AAQ0JMC6"/>
<evidence type="ECO:0000313" key="3">
    <source>
        <dbReference type="Proteomes" id="UP000248899"/>
    </source>
</evidence>
<sequence>MVVNVRDGTRTRCHRNVSGHSSGRARRAFQSVVESKSRFLLNGADTRVRIDSGVKIAAQPTHGSSMSAALRSLPILAAVAAGTRAAGLKLKKRLLD</sequence>
<dbReference type="Proteomes" id="UP000248899">
    <property type="component" value="Unassembled WGS sequence"/>
</dbReference>
<evidence type="ECO:0000256" key="1">
    <source>
        <dbReference type="SAM" id="MobiDB-lite"/>
    </source>
</evidence>
<feature type="compositionally biased region" description="Basic residues" evidence="1">
    <location>
        <begin position="11"/>
        <end position="23"/>
    </location>
</feature>
<protein>
    <submittedName>
        <fullName evidence="2">Uncharacterized protein</fullName>
    </submittedName>
</protein>
<reference evidence="2 3" key="1">
    <citation type="submission" date="2018-06" db="EMBL/GenBank/DDBJ databases">
        <title>Towards the identification of Burkholderia cepacia strain which caused fatal septicemia.</title>
        <authorList>
            <person name="Bui L.A.T."/>
            <person name="Zakharova I.B."/>
            <person name="Shpak I.M."/>
            <person name="Teteryatnikova N."/>
            <person name="Ustinov D.V."/>
            <person name="Kuzyutina Y.A."/>
            <person name="Nguyen H.N."/>
            <person name="Antonov A.S."/>
            <person name="Avdyusheva E.F."/>
            <person name="Victorov D.V."/>
        </authorList>
    </citation>
    <scope>NUCLEOTIDE SEQUENCE [LARGE SCALE GENOMIC DNA]</scope>
    <source>
        <strain evidence="2 3">PT02</strain>
    </source>
</reference>
<comment type="caution">
    <text evidence="2">The sequence shown here is derived from an EMBL/GenBank/DDBJ whole genome shotgun (WGS) entry which is preliminary data.</text>
</comment>
<proteinExistence type="predicted"/>
<name>A0AAQ0JMC6_BURCE</name>
<dbReference type="EMBL" id="QLUZ01000002">
    <property type="protein sequence ID" value="RAQ15433.1"/>
    <property type="molecule type" value="Genomic_DNA"/>
</dbReference>
<evidence type="ECO:0000313" key="2">
    <source>
        <dbReference type="EMBL" id="RAQ15433.1"/>
    </source>
</evidence>
<organism evidence="2 3">
    <name type="scientific">Burkholderia cepacia</name>
    <name type="common">Pseudomonas cepacia</name>
    <dbReference type="NCBI Taxonomy" id="292"/>
    <lineage>
        <taxon>Bacteria</taxon>
        <taxon>Pseudomonadati</taxon>
        <taxon>Pseudomonadota</taxon>
        <taxon>Betaproteobacteria</taxon>
        <taxon>Burkholderiales</taxon>
        <taxon>Burkholderiaceae</taxon>
        <taxon>Burkholderia</taxon>
        <taxon>Burkholderia cepacia complex</taxon>
    </lineage>
</organism>
<gene>
    <name evidence="2" type="ORF">DPR02_05455</name>
</gene>
<feature type="region of interest" description="Disordered" evidence="1">
    <location>
        <begin position="1"/>
        <end position="23"/>
    </location>
</feature>